<evidence type="ECO:0000313" key="1">
    <source>
        <dbReference type="EMBL" id="OJI83199.1"/>
    </source>
</evidence>
<dbReference type="OMA" id="WDMVNAL"/>
<dbReference type="OrthoDB" id="4502040at2759"/>
<sequence length="116" mass="12665">MSLIPTTLYYAAAVINAISIPGHISFGINEVDPAIAEIPEDRNAPVVVSSLLLNIKWSKYGVRTWEEKIIIGTSVLAGTLTGWRYFEMRCYGGLGCLWAAPSFTMGAMISQQLGRL</sequence>
<accession>A0A1L9N1P6</accession>
<dbReference type="STRING" id="767770.A0A1L9N1P6"/>
<organism evidence="1 2">
    <name type="scientific">Aspergillus tubingensis (strain CBS 134.48)</name>
    <dbReference type="NCBI Taxonomy" id="767770"/>
    <lineage>
        <taxon>Eukaryota</taxon>
        <taxon>Fungi</taxon>
        <taxon>Dikarya</taxon>
        <taxon>Ascomycota</taxon>
        <taxon>Pezizomycotina</taxon>
        <taxon>Eurotiomycetes</taxon>
        <taxon>Eurotiomycetidae</taxon>
        <taxon>Eurotiales</taxon>
        <taxon>Aspergillaceae</taxon>
        <taxon>Aspergillus</taxon>
        <taxon>Aspergillus subgen. Circumdati</taxon>
    </lineage>
</organism>
<reference evidence="2" key="1">
    <citation type="journal article" date="2017" name="Genome Biol.">
        <title>Comparative genomics reveals high biological diversity and specific adaptations in the industrially and medically important fungal genus Aspergillus.</title>
        <authorList>
            <person name="de Vries R.P."/>
            <person name="Riley R."/>
            <person name="Wiebenga A."/>
            <person name="Aguilar-Osorio G."/>
            <person name="Amillis S."/>
            <person name="Uchima C.A."/>
            <person name="Anderluh G."/>
            <person name="Asadollahi M."/>
            <person name="Askin M."/>
            <person name="Barry K."/>
            <person name="Battaglia E."/>
            <person name="Bayram O."/>
            <person name="Benocci T."/>
            <person name="Braus-Stromeyer S.A."/>
            <person name="Caldana C."/>
            <person name="Canovas D."/>
            <person name="Cerqueira G.C."/>
            <person name="Chen F."/>
            <person name="Chen W."/>
            <person name="Choi C."/>
            <person name="Clum A."/>
            <person name="Dos Santos R.A."/>
            <person name="Damasio A.R."/>
            <person name="Diallinas G."/>
            <person name="Emri T."/>
            <person name="Fekete E."/>
            <person name="Flipphi M."/>
            <person name="Freyberg S."/>
            <person name="Gallo A."/>
            <person name="Gournas C."/>
            <person name="Habgood R."/>
            <person name="Hainaut M."/>
            <person name="Harispe M.L."/>
            <person name="Henrissat B."/>
            <person name="Hilden K.S."/>
            <person name="Hope R."/>
            <person name="Hossain A."/>
            <person name="Karabika E."/>
            <person name="Karaffa L."/>
            <person name="Karanyi Z."/>
            <person name="Krasevec N."/>
            <person name="Kuo A."/>
            <person name="Kusch H."/>
            <person name="LaButti K."/>
            <person name="Lagendijk E.L."/>
            <person name="Lapidus A."/>
            <person name="Levasseur A."/>
            <person name="Lindquist E."/>
            <person name="Lipzen A."/>
            <person name="Logrieco A.F."/>
            <person name="MacCabe A."/>
            <person name="Maekelae M.R."/>
            <person name="Malavazi I."/>
            <person name="Melin P."/>
            <person name="Meyer V."/>
            <person name="Mielnichuk N."/>
            <person name="Miskei M."/>
            <person name="Molnar A.P."/>
            <person name="Mule G."/>
            <person name="Ngan C.Y."/>
            <person name="Orejas M."/>
            <person name="Orosz E."/>
            <person name="Ouedraogo J.P."/>
            <person name="Overkamp K.M."/>
            <person name="Park H.-S."/>
            <person name="Perrone G."/>
            <person name="Piumi F."/>
            <person name="Punt P.J."/>
            <person name="Ram A.F."/>
            <person name="Ramon A."/>
            <person name="Rauscher S."/>
            <person name="Record E."/>
            <person name="Riano-Pachon D.M."/>
            <person name="Robert V."/>
            <person name="Roehrig J."/>
            <person name="Ruller R."/>
            <person name="Salamov A."/>
            <person name="Salih N.S."/>
            <person name="Samson R.A."/>
            <person name="Sandor E."/>
            <person name="Sanguinetti M."/>
            <person name="Schuetze T."/>
            <person name="Sepcic K."/>
            <person name="Shelest E."/>
            <person name="Sherlock G."/>
            <person name="Sophianopoulou V."/>
            <person name="Squina F.M."/>
            <person name="Sun H."/>
            <person name="Susca A."/>
            <person name="Todd R.B."/>
            <person name="Tsang A."/>
            <person name="Unkles S.E."/>
            <person name="van de Wiele N."/>
            <person name="van Rossen-Uffink D."/>
            <person name="Oliveira J.V."/>
            <person name="Vesth T.C."/>
            <person name="Visser J."/>
            <person name="Yu J.-H."/>
            <person name="Zhou M."/>
            <person name="Andersen M.R."/>
            <person name="Archer D.B."/>
            <person name="Baker S.E."/>
            <person name="Benoit I."/>
            <person name="Brakhage A.A."/>
            <person name="Braus G.H."/>
            <person name="Fischer R."/>
            <person name="Frisvad J.C."/>
            <person name="Goldman G.H."/>
            <person name="Houbraken J."/>
            <person name="Oakley B."/>
            <person name="Pocsi I."/>
            <person name="Scazzocchio C."/>
            <person name="Seiboth B."/>
            <person name="vanKuyk P.A."/>
            <person name="Wortman J."/>
            <person name="Dyer P.S."/>
            <person name="Grigoriev I.V."/>
        </authorList>
    </citation>
    <scope>NUCLEOTIDE SEQUENCE [LARGE SCALE GENOMIC DNA]</scope>
    <source>
        <strain evidence="2">CBS 134.48</strain>
    </source>
</reference>
<dbReference type="VEuPathDB" id="FungiDB:ASPTUDRAFT_67223"/>
<protein>
    <submittedName>
        <fullName evidence="1">Uncharacterized protein</fullName>
    </submittedName>
</protein>
<dbReference type="AlphaFoldDB" id="A0A1L9N1P6"/>
<name>A0A1L9N1P6_ASPTC</name>
<keyword evidence="2" id="KW-1185">Reference proteome</keyword>
<proteinExistence type="predicted"/>
<evidence type="ECO:0000313" key="2">
    <source>
        <dbReference type="Proteomes" id="UP000184304"/>
    </source>
</evidence>
<gene>
    <name evidence="1" type="ORF">ASPTUDRAFT_67223</name>
</gene>
<dbReference type="EMBL" id="KV878204">
    <property type="protein sequence ID" value="OJI83199.1"/>
    <property type="molecule type" value="Genomic_DNA"/>
</dbReference>
<dbReference type="Proteomes" id="UP000184304">
    <property type="component" value="Unassembled WGS sequence"/>
</dbReference>